<feature type="signal peptide" evidence="1">
    <location>
        <begin position="1"/>
        <end position="20"/>
    </location>
</feature>
<dbReference type="OrthoDB" id="272011at2"/>
<dbReference type="Gene3D" id="2.60.120.1060">
    <property type="entry name" value="NPCBM/NEW2 domain"/>
    <property type="match status" value="1"/>
</dbReference>
<keyword evidence="4" id="KW-1185">Reference proteome</keyword>
<organism evidence="3 4">
    <name type="scientific">Tautonia sociabilis</name>
    <dbReference type="NCBI Taxonomy" id="2080755"/>
    <lineage>
        <taxon>Bacteria</taxon>
        <taxon>Pseudomonadati</taxon>
        <taxon>Planctomycetota</taxon>
        <taxon>Planctomycetia</taxon>
        <taxon>Isosphaerales</taxon>
        <taxon>Isosphaeraceae</taxon>
        <taxon>Tautonia</taxon>
    </lineage>
</organism>
<comment type="caution">
    <text evidence="3">The sequence shown here is derived from an EMBL/GenBank/DDBJ whole genome shotgun (WGS) entry which is preliminary data.</text>
</comment>
<evidence type="ECO:0000259" key="2">
    <source>
        <dbReference type="SMART" id="SM00776"/>
    </source>
</evidence>
<protein>
    <submittedName>
        <fullName evidence="3">Carbohydrate-binding protein</fullName>
    </submittedName>
</protein>
<sequence length="423" mass="44622">MTTSTAVSLALVLLAMPAGGGSPALETQDAPDPLPGDPVFEATMADGSTVRGRIRSLSADGRLELAGEDGDARTVPAGEVVKLSRGIPPSSRVSPDGPVLVFPGGDQIRGQLDSADEREVVLRSSIVGELNVPLDAVLGFTVRAIPEKKAEARTIATLRSEPRTSDLLLLENGDRRLITFTGLTGGELSYLDSDRAMRLPRETVLAIGLDPGLVREPELEGTSLDLILDDGSRLRLLGASAAGARLSGQTTFGSEVQLPLDRVSDAYLLSDRVAYLSDLEATREVTVPYIGPARPARTDGSVLGGPLVVGGRTYVRSLGTQSRSLLAYRLEPNDLRFQARIALDDAAGPLGNVVFRVLVDGQERFASPPIAAGDEPMPVDVDLSGGRFLILATEFGRGGGVRDYAAWIEARLIRAPAEKDAGN</sequence>
<proteinExistence type="predicted"/>
<dbReference type="InterPro" id="IPR013222">
    <property type="entry name" value="Glyco_hyd_98_carb-bd"/>
</dbReference>
<reference evidence="3 4" key="2">
    <citation type="submission" date="2019-01" db="EMBL/GenBank/DDBJ databases">
        <title>Tautonia sociabilis, a novel thermotolerant planctomycete of Isosphaeraceae family, isolated from a 4000 m deep subterranean habitat.</title>
        <authorList>
            <person name="Kovaleva O.L."/>
            <person name="Elcheninov A.G."/>
            <person name="Van Heerden E."/>
            <person name="Toshchakov S.V."/>
            <person name="Novikov A."/>
            <person name="Bonch-Osmolovskaya E.A."/>
            <person name="Kublanov I.V."/>
        </authorList>
    </citation>
    <scope>NUCLEOTIDE SEQUENCE [LARGE SCALE GENOMIC DNA]</scope>
    <source>
        <strain evidence="3 4">GM2012</strain>
    </source>
</reference>
<dbReference type="SMART" id="SM00776">
    <property type="entry name" value="NPCBM"/>
    <property type="match status" value="1"/>
</dbReference>
<feature type="domain" description="Glycosyl hydrolase family 98 putative carbohydrate-binding module" evidence="2">
    <location>
        <begin position="270"/>
        <end position="414"/>
    </location>
</feature>
<keyword evidence="1" id="KW-0732">Signal</keyword>
<dbReference type="AlphaFoldDB" id="A0A432MMI2"/>
<dbReference type="EMBL" id="RYZH01000010">
    <property type="protein sequence ID" value="RUL88449.1"/>
    <property type="molecule type" value="Genomic_DNA"/>
</dbReference>
<name>A0A432MMI2_9BACT</name>
<dbReference type="Pfam" id="PF08305">
    <property type="entry name" value="NPCBM"/>
    <property type="match status" value="1"/>
</dbReference>
<dbReference type="SUPFAM" id="SSF49785">
    <property type="entry name" value="Galactose-binding domain-like"/>
    <property type="match status" value="1"/>
</dbReference>
<accession>A0A432MMI2</accession>
<dbReference type="RefSeq" id="WP_126724585.1">
    <property type="nucleotide sequence ID" value="NZ_RYZH01000010.1"/>
</dbReference>
<evidence type="ECO:0000313" key="4">
    <source>
        <dbReference type="Proteomes" id="UP000280296"/>
    </source>
</evidence>
<dbReference type="Proteomes" id="UP000280296">
    <property type="component" value="Unassembled WGS sequence"/>
</dbReference>
<evidence type="ECO:0000256" key="1">
    <source>
        <dbReference type="SAM" id="SignalP"/>
    </source>
</evidence>
<reference evidence="3 4" key="1">
    <citation type="submission" date="2018-12" db="EMBL/GenBank/DDBJ databases">
        <authorList>
            <person name="Toschakov S.V."/>
        </authorList>
    </citation>
    <scope>NUCLEOTIDE SEQUENCE [LARGE SCALE GENOMIC DNA]</scope>
    <source>
        <strain evidence="3 4">GM2012</strain>
    </source>
</reference>
<evidence type="ECO:0000313" key="3">
    <source>
        <dbReference type="EMBL" id="RUL88449.1"/>
    </source>
</evidence>
<dbReference type="InterPro" id="IPR008979">
    <property type="entry name" value="Galactose-bd-like_sf"/>
</dbReference>
<dbReference type="InterPro" id="IPR038637">
    <property type="entry name" value="NPCBM_sf"/>
</dbReference>
<gene>
    <name evidence="3" type="ORF">TsocGM_06970</name>
</gene>
<feature type="chain" id="PRO_5018968902" evidence="1">
    <location>
        <begin position="21"/>
        <end position="423"/>
    </location>
</feature>